<comment type="caution">
    <text evidence="1">The sequence shown here is derived from an EMBL/GenBank/DDBJ whole genome shotgun (WGS) entry which is preliminary data.</text>
</comment>
<dbReference type="AlphaFoldDB" id="A0A3N9WY07"/>
<accession>A0A3N9WY07</accession>
<dbReference type="EMBL" id="QGSZ01000150">
    <property type="protein sequence ID" value="RQX05721.1"/>
    <property type="molecule type" value="Genomic_DNA"/>
</dbReference>
<protein>
    <submittedName>
        <fullName evidence="1">Uncharacterized protein</fullName>
    </submittedName>
</protein>
<reference evidence="1 2" key="1">
    <citation type="submission" date="2018-05" db="EMBL/GenBank/DDBJ databases">
        <title>Micromonospora from Atacama Desert.</title>
        <authorList>
            <person name="Carro L."/>
            <person name="Goodfellow M."/>
            <person name="Klenk H.-P."/>
        </authorList>
    </citation>
    <scope>NUCLEOTIDE SEQUENCE [LARGE SCALE GENOMIC DNA]</scope>
    <source>
        <strain evidence="1 2">LB39</strain>
    </source>
</reference>
<proteinExistence type="predicted"/>
<name>A0A3N9WY07_9ACTN</name>
<organism evidence="1 2">
    <name type="scientific">Micromonospora inaquosa</name>
    <dbReference type="NCBI Taxonomy" id="2203716"/>
    <lineage>
        <taxon>Bacteria</taxon>
        <taxon>Bacillati</taxon>
        <taxon>Actinomycetota</taxon>
        <taxon>Actinomycetes</taxon>
        <taxon>Micromonosporales</taxon>
        <taxon>Micromonosporaceae</taxon>
        <taxon>Micromonospora</taxon>
    </lineage>
</organism>
<keyword evidence="2" id="KW-1185">Reference proteome</keyword>
<evidence type="ECO:0000313" key="2">
    <source>
        <dbReference type="Proteomes" id="UP000282312"/>
    </source>
</evidence>
<sequence length="82" mass="8726">MGDIIGQYVGNRAVFLDEPAECPFCTRHTYILALDVTLRDQQLGEGIQGGEHETACGGCWSGAMGVVYPRGGPTDTNPIARA</sequence>
<dbReference type="Proteomes" id="UP000282312">
    <property type="component" value="Unassembled WGS sequence"/>
</dbReference>
<gene>
    <name evidence="1" type="ORF">DLJ59_06895</name>
</gene>
<evidence type="ECO:0000313" key="1">
    <source>
        <dbReference type="EMBL" id="RQX05721.1"/>
    </source>
</evidence>